<keyword evidence="2" id="KW-1185">Reference proteome</keyword>
<proteinExistence type="predicted"/>
<reference evidence="1 2" key="1">
    <citation type="journal article" date="2014" name="Nature">
        <title>The genome of the recently domesticated crop plant sugar beet (Beta vulgaris).</title>
        <authorList>
            <person name="Dohm J.C."/>
            <person name="Minoche A.E."/>
            <person name="Holtgrawe D."/>
            <person name="Capella-Gutierrez S."/>
            <person name="Zakrzewski F."/>
            <person name="Tafer H."/>
            <person name="Rupp O."/>
            <person name="Sorensen T.R."/>
            <person name="Stracke R."/>
            <person name="Reinhardt R."/>
            <person name="Goesmann A."/>
            <person name="Kraft T."/>
            <person name="Schulz B."/>
            <person name="Stadler P.F."/>
            <person name="Schmidt T."/>
            <person name="Gabaldon T."/>
            <person name="Lehrach H."/>
            <person name="Weisshaar B."/>
            <person name="Himmelbauer H."/>
        </authorList>
    </citation>
    <scope>NUCLEOTIDE SEQUENCE [LARGE SCALE GENOMIC DNA]</scope>
    <source>
        <tissue evidence="1">Taproot</tissue>
    </source>
</reference>
<gene>
    <name evidence="1" type="ORF">BVRB_019340</name>
</gene>
<evidence type="ECO:0000313" key="1">
    <source>
        <dbReference type="EMBL" id="KMS64530.1"/>
    </source>
</evidence>
<dbReference type="KEGG" id="bvg:104886452"/>
<dbReference type="AlphaFoldDB" id="A0A0J8BFC7"/>
<protein>
    <submittedName>
        <fullName evidence="1">Uncharacterized protein</fullName>
    </submittedName>
</protein>
<accession>A0A0J8BFC7</accession>
<dbReference type="OrthoDB" id="1811986at2759"/>
<sequence>MVRGESQEWLDLLLTKAVETIDIASYGLDASSIEDLMGIFTDCSAYEELYRVIEFNLLSILICKKTMVQSQAEKSVMPFDLLFKIEFLEGPSSNGDYDSSKVAEYRRRAEEASSSVDICDLITVAELRRKAVGSRFITRDHFLWAFDQGGCGTCSLILTLPR</sequence>
<dbReference type="Gramene" id="KMS64530">
    <property type="protein sequence ID" value="KMS64530"/>
    <property type="gene ID" value="BVRB_019340"/>
</dbReference>
<dbReference type="OMA" id="HNEFELR"/>
<organism evidence="1 2">
    <name type="scientific">Beta vulgaris subsp. vulgaris</name>
    <name type="common">Beet</name>
    <dbReference type="NCBI Taxonomy" id="3555"/>
    <lineage>
        <taxon>Eukaryota</taxon>
        <taxon>Viridiplantae</taxon>
        <taxon>Streptophyta</taxon>
        <taxon>Embryophyta</taxon>
        <taxon>Tracheophyta</taxon>
        <taxon>Spermatophyta</taxon>
        <taxon>Magnoliopsida</taxon>
        <taxon>eudicotyledons</taxon>
        <taxon>Gunneridae</taxon>
        <taxon>Pentapetalae</taxon>
        <taxon>Caryophyllales</taxon>
        <taxon>Chenopodiaceae</taxon>
        <taxon>Betoideae</taxon>
        <taxon>Beta</taxon>
    </lineage>
</organism>
<evidence type="ECO:0000313" key="2">
    <source>
        <dbReference type="Proteomes" id="UP000035740"/>
    </source>
</evidence>
<dbReference type="EMBL" id="KQ129230">
    <property type="protein sequence ID" value="KMS64530.1"/>
    <property type="molecule type" value="Genomic_DNA"/>
</dbReference>
<dbReference type="Proteomes" id="UP000035740">
    <property type="component" value="Unassembled WGS sequence"/>
</dbReference>
<name>A0A0J8BFC7_BETVV</name>